<evidence type="ECO:0000256" key="1">
    <source>
        <dbReference type="SAM" id="MobiDB-lite"/>
    </source>
</evidence>
<protein>
    <submittedName>
        <fullName evidence="2">Uncharacterized protein</fullName>
    </submittedName>
</protein>
<dbReference type="AlphaFoldDB" id="A0A8T1XG42"/>
<feature type="region of interest" description="Disordered" evidence="1">
    <location>
        <begin position="80"/>
        <end position="127"/>
    </location>
</feature>
<dbReference type="EMBL" id="JAGDFL010000002">
    <property type="protein sequence ID" value="KAG7402290.1"/>
    <property type="molecule type" value="Genomic_DNA"/>
</dbReference>
<accession>A0A8T1XG42</accession>
<dbReference type="Proteomes" id="UP000693981">
    <property type="component" value="Unassembled WGS sequence"/>
</dbReference>
<gene>
    <name evidence="2" type="ORF">PHYBOEH_003549</name>
</gene>
<evidence type="ECO:0000313" key="2">
    <source>
        <dbReference type="EMBL" id="KAG7402290.1"/>
    </source>
</evidence>
<name>A0A8T1XG42_9STRA</name>
<comment type="caution">
    <text evidence="2">The sequence shown here is derived from an EMBL/GenBank/DDBJ whole genome shotgun (WGS) entry which is preliminary data.</text>
</comment>
<proteinExistence type="predicted"/>
<reference evidence="2" key="1">
    <citation type="submission" date="2021-02" db="EMBL/GenBank/DDBJ databases">
        <authorList>
            <person name="Palmer J.M."/>
        </authorList>
    </citation>
    <scope>NUCLEOTIDE SEQUENCE</scope>
    <source>
        <strain evidence="2">SCRP23</strain>
    </source>
</reference>
<keyword evidence="3" id="KW-1185">Reference proteome</keyword>
<sequence length="491" mass="55454">MTVLLLTRLRDVEHQLWQASTAVKLHLKLLGASSGDRNDVAVAVEQVQTLVTSIEQVQHELQSSTTEILSLARKMTIRDGNDIEEVADGEETETEDEDEEEENFQPKQEPEEPSEVPEQVEQSAEEGETLTLGGAFEFLKTLQVEPEAVDLSRDIDEEQETVAQQVEQELGVMTVEDGRSDTKHVDDEEIRDIHEAQATGDEEREVVTVEKTSDIHSLNYVNAESIQQNHDGGENVFMETEPVVIKNNEDEEEEGEVLAVEEKAVTSETNTISSTELRAQIAAIRRSAMSMTIDYERRLQAGNCSVEDATAFSRDITTMTSVVTRYRSKYCRRLWIEQIVGMLTWILEGVKKPELLQALEPARDSCVQLQQYCKAQYPNYLQDLLYDVTTVKALEQENALDSSNLGSFLQLFVDQLRFDCLEHSSKVTMTGIDLRSEEQWGNVNTICEQLIALINQADGQHITVESARETILVLREFDKRFPTRIPAELLG</sequence>
<dbReference type="OrthoDB" id="129945at2759"/>
<evidence type="ECO:0000313" key="3">
    <source>
        <dbReference type="Proteomes" id="UP000693981"/>
    </source>
</evidence>
<feature type="compositionally biased region" description="Acidic residues" evidence="1">
    <location>
        <begin position="82"/>
        <end position="103"/>
    </location>
</feature>
<organism evidence="2 3">
    <name type="scientific">Phytophthora boehmeriae</name>
    <dbReference type="NCBI Taxonomy" id="109152"/>
    <lineage>
        <taxon>Eukaryota</taxon>
        <taxon>Sar</taxon>
        <taxon>Stramenopiles</taxon>
        <taxon>Oomycota</taxon>
        <taxon>Peronosporomycetes</taxon>
        <taxon>Peronosporales</taxon>
        <taxon>Peronosporaceae</taxon>
        <taxon>Phytophthora</taxon>
    </lineage>
</organism>